<feature type="chain" id="PRO_5010292938" evidence="1">
    <location>
        <begin position="22"/>
        <end position="108"/>
    </location>
</feature>
<proteinExistence type="predicted"/>
<keyword evidence="3" id="KW-1185">Reference proteome</keyword>
<name>A0A1H7N824_9GAMM</name>
<reference evidence="2 3" key="1">
    <citation type="submission" date="2016-10" db="EMBL/GenBank/DDBJ databases">
        <authorList>
            <person name="de Groot N.N."/>
        </authorList>
    </citation>
    <scope>NUCLEOTIDE SEQUENCE [LARGE SCALE GENOMIC DNA]</scope>
    <source>
        <strain evidence="2 3">JCM 19513</strain>
    </source>
</reference>
<keyword evidence="1" id="KW-0732">Signal</keyword>
<dbReference type="Proteomes" id="UP000185766">
    <property type="component" value="Unassembled WGS sequence"/>
</dbReference>
<dbReference type="EMBL" id="FOAS01000009">
    <property type="protein sequence ID" value="SEL19663.1"/>
    <property type="molecule type" value="Genomic_DNA"/>
</dbReference>
<protein>
    <submittedName>
        <fullName evidence="2">Uncharacterized protein</fullName>
    </submittedName>
</protein>
<evidence type="ECO:0000313" key="2">
    <source>
        <dbReference type="EMBL" id="SEL19663.1"/>
    </source>
</evidence>
<accession>A0A1H7N824</accession>
<gene>
    <name evidence="2" type="ORF">SAMN05216214_10953</name>
</gene>
<dbReference type="RefSeq" id="WP_074867907.1">
    <property type="nucleotide sequence ID" value="NZ_FOAS01000009.1"/>
</dbReference>
<evidence type="ECO:0000313" key="3">
    <source>
        <dbReference type="Proteomes" id="UP000185766"/>
    </source>
</evidence>
<organism evidence="2 3">
    <name type="scientific">Atopomonas hussainii</name>
    <dbReference type="NCBI Taxonomy" id="1429083"/>
    <lineage>
        <taxon>Bacteria</taxon>
        <taxon>Pseudomonadati</taxon>
        <taxon>Pseudomonadota</taxon>
        <taxon>Gammaproteobacteria</taxon>
        <taxon>Pseudomonadales</taxon>
        <taxon>Pseudomonadaceae</taxon>
        <taxon>Atopomonas</taxon>
    </lineage>
</organism>
<sequence>MRNSWRVLTLAALLVSAWAQADETTKPQEITRIQYSAANKTLYFASTTGWGAPSCPNATYAYAHEASTPGLATLTSLGMQAKASGSMVTFTGTCDNAEHMKIDYIIIN</sequence>
<dbReference type="AlphaFoldDB" id="A0A1H7N824"/>
<evidence type="ECO:0000256" key="1">
    <source>
        <dbReference type="SAM" id="SignalP"/>
    </source>
</evidence>
<feature type="signal peptide" evidence="1">
    <location>
        <begin position="1"/>
        <end position="21"/>
    </location>
</feature>